<dbReference type="Proteomes" id="UP000095751">
    <property type="component" value="Unassembled WGS sequence"/>
</dbReference>
<dbReference type="PANTHER" id="PTHR13069">
    <property type="entry name" value="ALKYLATED DNA REPAIR PROTEIN ALKB HOMOLOG 8"/>
    <property type="match status" value="1"/>
</dbReference>
<sequence>PNTERDHVHAVYDAIATQWHHTRGKRGVLWPSASLFVKDLPEGSIVADCGCGDGKYFPAVWEAGSYVIGTDISLPLLKTALLNDKSLQKRPAVAVADCMSIPFRNNSCDAAICIAVMHHLSTIDRRIRCIEELARIVKINGKIMIQAWAMGCHSRRRFAAPDVFVPFNAQPKYLDKSAAEIYSDAYDNADFDEQKGLVVFQRYCHMYREGELEDIVSQIPSVKLIDGGFETGNYFV</sequence>
<protein>
    <submittedName>
        <fullName evidence="4">S-adenosyl-L-methionine-dependent methyltransferase</fullName>
    </submittedName>
</protein>
<dbReference type="Pfam" id="PF08241">
    <property type="entry name" value="Methyltransf_11"/>
    <property type="match status" value="1"/>
</dbReference>
<evidence type="ECO:0000256" key="1">
    <source>
        <dbReference type="ARBA" id="ARBA00022603"/>
    </source>
</evidence>
<dbReference type="GO" id="GO:0006400">
    <property type="term" value="P:tRNA modification"/>
    <property type="evidence" value="ECO:0007669"/>
    <property type="project" value="UniProtKB-ARBA"/>
</dbReference>
<dbReference type="InterPro" id="IPR029063">
    <property type="entry name" value="SAM-dependent_MTases_sf"/>
</dbReference>
<name>A0A1E7FET7_9STRA</name>
<proteinExistence type="predicted"/>
<evidence type="ECO:0000313" key="4">
    <source>
        <dbReference type="EMBL" id="OEU16646.1"/>
    </source>
</evidence>
<organism evidence="4 5">
    <name type="scientific">Fragilariopsis cylindrus CCMP1102</name>
    <dbReference type="NCBI Taxonomy" id="635003"/>
    <lineage>
        <taxon>Eukaryota</taxon>
        <taxon>Sar</taxon>
        <taxon>Stramenopiles</taxon>
        <taxon>Ochrophyta</taxon>
        <taxon>Bacillariophyta</taxon>
        <taxon>Bacillariophyceae</taxon>
        <taxon>Bacillariophycidae</taxon>
        <taxon>Bacillariales</taxon>
        <taxon>Bacillariaceae</taxon>
        <taxon>Fragilariopsis</taxon>
    </lineage>
</organism>
<evidence type="ECO:0000256" key="2">
    <source>
        <dbReference type="ARBA" id="ARBA00022679"/>
    </source>
</evidence>
<dbReference type="Gene3D" id="3.40.50.150">
    <property type="entry name" value="Vaccinia Virus protein VP39"/>
    <property type="match status" value="1"/>
</dbReference>
<keyword evidence="2 4" id="KW-0808">Transferase</keyword>
<reference evidence="4 5" key="1">
    <citation type="submission" date="2016-09" db="EMBL/GenBank/DDBJ databases">
        <title>Extensive genetic diversity and differential bi-allelic expression allows diatom success in the polar Southern Ocean.</title>
        <authorList>
            <consortium name="DOE Joint Genome Institute"/>
            <person name="Mock T."/>
            <person name="Otillar R.P."/>
            <person name="Strauss J."/>
            <person name="Dupont C."/>
            <person name="Frickenhaus S."/>
            <person name="Maumus F."/>
            <person name="Mcmullan M."/>
            <person name="Sanges R."/>
            <person name="Schmutz J."/>
            <person name="Toseland A."/>
            <person name="Valas R."/>
            <person name="Veluchamy A."/>
            <person name="Ward B.J."/>
            <person name="Allen A."/>
            <person name="Barry K."/>
            <person name="Falciatore A."/>
            <person name="Ferrante M."/>
            <person name="Fortunato A.E."/>
            <person name="Gloeckner G."/>
            <person name="Gruber A."/>
            <person name="Hipkin R."/>
            <person name="Janech M."/>
            <person name="Kroth P."/>
            <person name="Leese F."/>
            <person name="Lindquist E."/>
            <person name="Lyon B.R."/>
            <person name="Martin J."/>
            <person name="Mayer C."/>
            <person name="Parker M."/>
            <person name="Quesneville H."/>
            <person name="Raymond J."/>
            <person name="Uhlig C."/>
            <person name="Valentin K.U."/>
            <person name="Worden A.Z."/>
            <person name="Armbrust E.V."/>
            <person name="Bowler C."/>
            <person name="Green B."/>
            <person name="Moulton V."/>
            <person name="Van Oosterhout C."/>
            <person name="Grigoriev I."/>
        </authorList>
    </citation>
    <scope>NUCLEOTIDE SEQUENCE [LARGE SCALE GENOMIC DNA]</scope>
    <source>
        <strain evidence="4 5">CCMP1102</strain>
    </source>
</reference>
<keyword evidence="1 4" id="KW-0489">Methyltransferase</keyword>
<gene>
    <name evidence="4" type="ORF">FRACYDRAFT_161237</name>
</gene>
<keyword evidence="5" id="KW-1185">Reference proteome</keyword>
<dbReference type="CDD" id="cd02440">
    <property type="entry name" value="AdoMet_MTases"/>
    <property type="match status" value="1"/>
</dbReference>
<dbReference type="AlphaFoldDB" id="A0A1E7FET7"/>
<dbReference type="PANTHER" id="PTHR13069:SF21">
    <property type="entry name" value="ALKYLATED DNA REPAIR PROTEIN ALKB HOMOLOG 8"/>
    <property type="match status" value="1"/>
</dbReference>
<evidence type="ECO:0000313" key="5">
    <source>
        <dbReference type="Proteomes" id="UP000095751"/>
    </source>
</evidence>
<dbReference type="GO" id="GO:0008757">
    <property type="term" value="F:S-adenosylmethionine-dependent methyltransferase activity"/>
    <property type="evidence" value="ECO:0007669"/>
    <property type="project" value="InterPro"/>
</dbReference>
<dbReference type="GO" id="GO:0008175">
    <property type="term" value="F:tRNA methyltransferase activity"/>
    <property type="evidence" value="ECO:0007669"/>
    <property type="project" value="UniProtKB-ARBA"/>
</dbReference>
<dbReference type="InterPro" id="IPR051422">
    <property type="entry name" value="AlkB_tRNA_MeTrf/Diox"/>
</dbReference>
<dbReference type="InterPro" id="IPR013216">
    <property type="entry name" value="Methyltransf_11"/>
</dbReference>
<feature type="non-terminal residue" evidence="4">
    <location>
        <position position="1"/>
    </location>
</feature>
<dbReference type="EMBL" id="KV784358">
    <property type="protein sequence ID" value="OEU16646.1"/>
    <property type="molecule type" value="Genomic_DNA"/>
</dbReference>
<evidence type="ECO:0000259" key="3">
    <source>
        <dbReference type="Pfam" id="PF08241"/>
    </source>
</evidence>
<dbReference type="GO" id="GO:0032259">
    <property type="term" value="P:methylation"/>
    <property type="evidence" value="ECO:0007669"/>
    <property type="project" value="UniProtKB-KW"/>
</dbReference>
<dbReference type="InParanoid" id="A0A1E7FET7"/>
<dbReference type="OrthoDB" id="41584at2759"/>
<accession>A0A1E7FET7</accession>
<feature type="non-terminal residue" evidence="4">
    <location>
        <position position="236"/>
    </location>
</feature>
<dbReference type="SUPFAM" id="SSF53335">
    <property type="entry name" value="S-adenosyl-L-methionine-dependent methyltransferases"/>
    <property type="match status" value="1"/>
</dbReference>
<dbReference type="KEGG" id="fcy:FRACYDRAFT_161237"/>
<feature type="domain" description="Methyltransferase type 11" evidence="3">
    <location>
        <begin position="48"/>
        <end position="145"/>
    </location>
</feature>